<dbReference type="AlphaFoldDB" id="A6DLV0"/>
<dbReference type="EMBL" id="ABCK01000010">
    <property type="protein sequence ID" value="EDM27248.1"/>
    <property type="molecule type" value="Genomic_DNA"/>
</dbReference>
<reference evidence="2 3" key="1">
    <citation type="journal article" date="2010" name="J. Bacteriol.">
        <title>Genome sequence of Lentisphaera araneosa HTCC2155T, the type species of the order Lentisphaerales in the phylum Lentisphaerae.</title>
        <authorList>
            <person name="Thrash J.C."/>
            <person name="Cho J.C."/>
            <person name="Vergin K.L."/>
            <person name="Morris R.M."/>
            <person name="Giovannoni S.J."/>
        </authorList>
    </citation>
    <scope>NUCLEOTIDE SEQUENCE [LARGE SCALE GENOMIC DNA]</scope>
    <source>
        <strain evidence="2 3">HTCC2155</strain>
    </source>
</reference>
<organism evidence="2 3">
    <name type="scientific">Lentisphaera araneosa HTCC2155</name>
    <dbReference type="NCBI Taxonomy" id="313628"/>
    <lineage>
        <taxon>Bacteria</taxon>
        <taxon>Pseudomonadati</taxon>
        <taxon>Lentisphaerota</taxon>
        <taxon>Lentisphaeria</taxon>
        <taxon>Lentisphaerales</taxon>
        <taxon>Lentisphaeraceae</taxon>
        <taxon>Lentisphaera</taxon>
    </lineage>
</organism>
<dbReference type="eggNOG" id="COG3550">
    <property type="taxonomic scope" value="Bacteria"/>
</dbReference>
<proteinExistence type="predicted"/>
<accession>A6DLV0</accession>
<keyword evidence="3" id="KW-1185">Reference proteome</keyword>
<protein>
    <recommendedName>
        <fullName evidence="1">HipA N-terminal subdomain 1 domain-containing protein</fullName>
    </recommendedName>
</protein>
<dbReference type="STRING" id="313628.LNTAR_21080"/>
<evidence type="ECO:0000313" key="2">
    <source>
        <dbReference type="EMBL" id="EDM27248.1"/>
    </source>
</evidence>
<dbReference type="Proteomes" id="UP000004947">
    <property type="component" value="Unassembled WGS sequence"/>
</dbReference>
<evidence type="ECO:0000259" key="1">
    <source>
        <dbReference type="Pfam" id="PF13657"/>
    </source>
</evidence>
<dbReference type="RefSeq" id="WP_007278858.1">
    <property type="nucleotide sequence ID" value="NZ_ABCK01000010.1"/>
</dbReference>
<sequence>MRKVEVSLHGEVAAVLIEYDQNHYSLEYLDAYNGDPISRALPASSLIYEFDHFPAFFDGLLPEGLQLQYLLKSMKIDEDDYMSQLIAIGDDFVGAISVRELVE</sequence>
<dbReference type="Pfam" id="PF13657">
    <property type="entry name" value="Couple_hipA"/>
    <property type="match status" value="1"/>
</dbReference>
<gene>
    <name evidence="2" type="ORF">LNTAR_21080</name>
</gene>
<name>A6DLV0_9BACT</name>
<dbReference type="NCBIfam" id="TIGR03071">
    <property type="entry name" value="couple_hipA"/>
    <property type="match status" value="1"/>
</dbReference>
<dbReference type="OrthoDB" id="196808at2"/>
<feature type="domain" description="HipA N-terminal subdomain 1" evidence="1">
    <location>
        <begin position="5"/>
        <end position="98"/>
    </location>
</feature>
<dbReference type="InterPro" id="IPR017508">
    <property type="entry name" value="HipA_N1"/>
</dbReference>
<comment type="caution">
    <text evidence="2">The sequence shown here is derived from an EMBL/GenBank/DDBJ whole genome shotgun (WGS) entry which is preliminary data.</text>
</comment>
<evidence type="ECO:0000313" key="3">
    <source>
        <dbReference type="Proteomes" id="UP000004947"/>
    </source>
</evidence>